<proteinExistence type="predicted"/>
<organism evidence="2 3">
    <name type="scientific">Papaver atlanticum</name>
    <dbReference type="NCBI Taxonomy" id="357466"/>
    <lineage>
        <taxon>Eukaryota</taxon>
        <taxon>Viridiplantae</taxon>
        <taxon>Streptophyta</taxon>
        <taxon>Embryophyta</taxon>
        <taxon>Tracheophyta</taxon>
        <taxon>Spermatophyta</taxon>
        <taxon>Magnoliopsida</taxon>
        <taxon>Ranunculales</taxon>
        <taxon>Papaveraceae</taxon>
        <taxon>Papaveroideae</taxon>
        <taxon>Papaver</taxon>
    </lineage>
</organism>
<feature type="signal peptide" evidence="1">
    <location>
        <begin position="1"/>
        <end position="27"/>
    </location>
</feature>
<keyword evidence="1" id="KW-0732">Signal</keyword>
<accession>A0AAD4RVK0</accession>
<reference evidence="2" key="1">
    <citation type="submission" date="2022-04" db="EMBL/GenBank/DDBJ databases">
        <title>A functionally conserved STORR gene fusion in Papaver species that diverged 16.8 million years ago.</title>
        <authorList>
            <person name="Catania T."/>
        </authorList>
    </citation>
    <scope>NUCLEOTIDE SEQUENCE</scope>
    <source>
        <strain evidence="2">S-188037</strain>
    </source>
</reference>
<gene>
    <name evidence="2" type="ORF">MKW98_024525</name>
</gene>
<dbReference type="Proteomes" id="UP001202328">
    <property type="component" value="Unassembled WGS sequence"/>
</dbReference>
<name>A0AAD4RVK0_9MAGN</name>
<evidence type="ECO:0000313" key="2">
    <source>
        <dbReference type="EMBL" id="KAI3833526.1"/>
    </source>
</evidence>
<protein>
    <submittedName>
        <fullName evidence="2">Uncharacterized protein</fullName>
    </submittedName>
</protein>
<feature type="chain" id="PRO_5042251807" evidence="1">
    <location>
        <begin position="28"/>
        <end position="217"/>
    </location>
</feature>
<dbReference type="EMBL" id="JAJJMB010017954">
    <property type="protein sequence ID" value="KAI3833526.1"/>
    <property type="molecule type" value="Genomic_DNA"/>
</dbReference>
<comment type="caution">
    <text evidence="2">The sequence shown here is derived from an EMBL/GenBank/DDBJ whole genome shotgun (WGS) entry which is preliminary data.</text>
</comment>
<dbReference type="AlphaFoldDB" id="A0AAD4RVK0"/>
<evidence type="ECO:0000313" key="3">
    <source>
        <dbReference type="Proteomes" id="UP001202328"/>
    </source>
</evidence>
<keyword evidence="3" id="KW-1185">Reference proteome</keyword>
<evidence type="ECO:0000256" key="1">
    <source>
        <dbReference type="SAM" id="SignalP"/>
    </source>
</evidence>
<sequence length="217" mass="23276">MATSRMIIHVSAILVICISVFTEMGSAWQSICSPGDDYIERNYHPIPGDRCGSCPTWCNSKCSSIDLFMIQNECRIVGADMDCQCCCGKVAPTGPSPPPSAPTFSEDTGKPHDVCTAEQKSILIPREQARDCPFNPLCEAKCKEEGRSSARSECWGASRDFVAGAFTYYEQCCCGDVLPPPCCGCCPTDINIQISIKSGGDAKVSTPSTSSFPGLTL</sequence>